<reference evidence="2 3" key="1">
    <citation type="submission" date="2014-04" db="EMBL/GenBank/DDBJ databases">
        <title>Genome sequencing of Vibrio navarrensis strains.</title>
        <authorList>
            <person name="Gladney L.M."/>
            <person name="Katz L.S."/>
            <person name="Marino-Ramirez L."/>
            <person name="Jordan I.K."/>
        </authorList>
    </citation>
    <scope>NUCLEOTIDE SEQUENCE [LARGE SCALE GENOMIC DNA]</scope>
    <source>
        <strain evidence="2 3">ATCC 51183</strain>
    </source>
</reference>
<name>A0A099LWP1_9VIBR</name>
<feature type="transmembrane region" description="Helical" evidence="1">
    <location>
        <begin position="7"/>
        <end position="28"/>
    </location>
</feature>
<dbReference type="eggNOG" id="COG4961">
    <property type="taxonomic scope" value="Bacteria"/>
</dbReference>
<evidence type="ECO:0000256" key="1">
    <source>
        <dbReference type="SAM" id="Phobius"/>
    </source>
</evidence>
<evidence type="ECO:0000313" key="3">
    <source>
        <dbReference type="Proteomes" id="UP000029994"/>
    </source>
</evidence>
<organism evidence="2 3">
    <name type="scientific">Vibrio navarrensis</name>
    <dbReference type="NCBI Taxonomy" id="29495"/>
    <lineage>
        <taxon>Bacteria</taxon>
        <taxon>Pseudomonadati</taxon>
        <taxon>Pseudomonadota</taxon>
        <taxon>Gammaproteobacteria</taxon>
        <taxon>Vibrionales</taxon>
        <taxon>Vibrionaceae</taxon>
        <taxon>Vibrio</taxon>
    </lineage>
</organism>
<keyword evidence="1" id="KW-0472">Membrane</keyword>
<dbReference type="RefSeq" id="WP_039427396.1">
    <property type="nucleotide sequence ID" value="NZ_CP035681.1"/>
</dbReference>
<sequence>MIKRQKGALTVEVAMGLPILLMMCFSWVEICLLSYSMSISDHALTVSVIRTKKLGSASSTTTVAYQKELEKHINQQGGVAWKYLAKEGSVKIHVDYFKDYQDFVICNTDYEDVEQCPKKSRQPKNMAIAMYRMEYTYNTLFDGLLPDFKVRRELMAIQEYERCAFKIGQGAGCES</sequence>
<dbReference type="GeneID" id="43683713"/>
<dbReference type="EMBL" id="JMCG01000001">
    <property type="protein sequence ID" value="KGK11821.1"/>
    <property type="molecule type" value="Genomic_DNA"/>
</dbReference>
<protein>
    <submittedName>
        <fullName evidence="2">Pilus assembly protein TadE</fullName>
    </submittedName>
</protein>
<proteinExistence type="predicted"/>
<keyword evidence="1" id="KW-1133">Transmembrane helix</keyword>
<dbReference type="Proteomes" id="UP000029994">
    <property type="component" value="Unassembled WGS sequence"/>
</dbReference>
<keyword evidence="1" id="KW-0812">Transmembrane</keyword>
<keyword evidence="3" id="KW-1185">Reference proteome</keyword>
<dbReference type="AlphaFoldDB" id="A0A099LWP1"/>
<dbReference type="STRING" id="29495.EA26_11090"/>
<accession>A0A099LWP1</accession>
<comment type="caution">
    <text evidence="2">The sequence shown here is derived from an EMBL/GenBank/DDBJ whole genome shotgun (WGS) entry which is preliminary data.</text>
</comment>
<gene>
    <name evidence="2" type="ORF">EA26_11090</name>
</gene>
<evidence type="ECO:0000313" key="2">
    <source>
        <dbReference type="EMBL" id="KGK11821.1"/>
    </source>
</evidence>